<dbReference type="GO" id="GO:0051213">
    <property type="term" value="F:dioxygenase activity"/>
    <property type="evidence" value="ECO:0007669"/>
    <property type="project" value="UniProtKB-KW"/>
</dbReference>
<dbReference type="Gene3D" id="2.60.120.590">
    <property type="entry name" value="Alpha-ketoglutarate-dependent dioxygenase AlkB-like"/>
    <property type="match status" value="1"/>
</dbReference>
<dbReference type="RefSeq" id="WP_268075594.1">
    <property type="nucleotide sequence ID" value="NZ_CP109965.1"/>
</dbReference>
<keyword evidence="2" id="KW-0223">Dioxygenase</keyword>
<dbReference type="PANTHER" id="PTHR31573:SF1">
    <property type="entry name" value="DNA OXIDATIVE DEMETHYLASE ALKBH2"/>
    <property type="match status" value="1"/>
</dbReference>
<protein>
    <submittedName>
        <fullName evidence="2">Alpha-ketoglutarate-dependent dioxygenase AlkB</fullName>
    </submittedName>
</protein>
<dbReference type="InterPro" id="IPR005123">
    <property type="entry name" value="Oxoglu/Fe-dep_dioxygenase_dom"/>
</dbReference>
<keyword evidence="2" id="KW-0560">Oxidoreductase</keyword>
<proteinExistence type="predicted"/>
<evidence type="ECO:0000313" key="3">
    <source>
        <dbReference type="Proteomes" id="UP001163726"/>
    </source>
</evidence>
<dbReference type="InterPro" id="IPR032852">
    <property type="entry name" value="ALKBH2"/>
</dbReference>
<dbReference type="Proteomes" id="UP001163726">
    <property type="component" value="Chromosome"/>
</dbReference>
<accession>A0ABY7AP95</accession>
<dbReference type="Pfam" id="PF13532">
    <property type="entry name" value="2OG-FeII_Oxy_2"/>
    <property type="match status" value="1"/>
</dbReference>
<feature type="domain" description="Fe2OG dioxygenase" evidence="1">
    <location>
        <begin position="100"/>
        <end position="197"/>
    </location>
</feature>
<organism evidence="2 3">
    <name type="scientific">Catenovulum adriaticum</name>
    <dbReference type="NCBI Taxonomy" id="2984846"/>
    <lineage>
        <taxon>Bacteria</taxon>
        <taxon>Pseudomonadati</taxon>
        <taxon>Pseudomonadota</taxon>
        <taxon>Gammaproteobacteria</taxon>
        <taxon>Alteromonadales</taxon>
        <taxon>Alteromonadaceae</taxon>
        <taxon>Catenovulum</taxon>
    </lineage>
</organism>
<dbReference type="InterPro" id="IPR027450">
    <property type="entry name" value="AlkB-like"/>
</dbReference>
<dbReference type="EMBL" id="CP109965">
    <property type="protein sequence ID" value="WAJ71130.1"/>
    <property type="molecule type" value="Genomic_DNA"/>
</dbReference>
<sequence length="198" mass="23064">MTKLIQPQSFSLNNAELYYFESLFETSVAMQWYQTLYQELNWRQEELVVYGKTHLIPRMQALYGEPGLSYQYSKRRFSITPWTQNLLQLKHCIEQASGAQFNCVLANLYRNGQDCMGWHADNEAELGPNPVIASLSLGTKRSFKLKHRLTNEVFSLELESGSLLIMAGTTQEFWYHSLPKRARIDQGRINLTFRYLHA</sequence>
<keyword evidence="3" id="KW-1185">Reference proteome</keyword>
<evidence type="ECO:0000313" key="2">
    <source>
        <dbReference type="EMBL" id="WAJ71130.1"/>
    </source>
</evidence>
<evidence type="ECO:0000259" key="1">
    <source>
        <dbReference type="PROSITE" id="PS51471"/>
    </source>
</evidence>
<dbReference type="InterPro" id="IPR037151">
    <property type="entry name" value="AlkB-like_sf"/>
</dbReference>
<gene>
    <name evidence="2" type="ORF">OLW01_04800</name>
</gene>
<dbReference type="PROSITE" id="PS51471">
    <property type="entry name" value="FE2OG_OXY"/>
    <property type="match status" value="1"/>
</dbReference>
<reference evidence="2" key="1">
    <citation type="submission" date="2022-10" db="EMBL/GenBank/DDBJ databases">
        <title>Catenovulum adriacola sp. nov. isolated in the Harbour of Susak.</title>
        <authorList>
            <person name="Schoch T."/>
            <person name="Reich S.J."/>
            <person name="Stoeferle S."/>
            <person name="Flaiz M."/>
            <person name="Kazda M."/>
            <person name="Riedel C.U."/>
            <person name="Duerre P."/>
        </authorList>
    </citation>
    <scope>NUCLEOTIDE SEQUENCE</scope>
    <source>
        <strain evidence="2">TS8</strain>
    </source>
</reference>
<dbReference type="SUPFAM" id="SSF51197">
    <property type="entry name" value="Clavaminate synthase-like"/>
    <property type="match status" value="1"/>
</dbReference>
<dbReference type="PANTHER" id="PTHR31573">
    <property type="entry name" value="ALPHA-KETOGLUTARATE-DEPENDENT DIOXYGENASE ALKB HOMOLOG 2"/>
    <property type="match status" value="1"/>
</dbReference>
<name>A0ABY7AP95_9ALTE</name>